<feature type="region of interest" description="Disordered" evidence="4">
    <location>
        <begin position="759"/>
        <end position="781"/>
    </location>
</feature>
<feature type="region of interest" description="Disordered" evidence="4">
    <location>
        <begin position="83"/>
        <end position="178"/>
    </location>
</feature>
<evidence type="ECO:0000313" key="8">
    <source>
        <dbReference type="Proteomes" id="UP001530293"/>
    </source>
</evidence>
<feature type="region of interest" description="Disordered" evidence="4">
    <location>
        <begin position="607"/>
        <end position="627"/>
    </location>
</feature>
<feature type="compositionally biased region" description="Pro residues" evidence="4">
    <location>
        <begin position="326"/>
        <end position="342"/>
    </location>
</feature>
<feature type="compositionally biased region" description="Low complexity" evidence="4">
    <location>
        <begin position="277"/>
        <end position="294"/>
    </location>
</feature>
<feature type="transmembrane region" description="Helical" evidence="5">
    <location>
        <begin position="1182"/>
        <end position="1201"/>
    </location>
</feature>
<dbReference type="Gene3D" id="3.30.60.20">
    <property type="match status" value="1"/>
</dbReference>
<feature type="compositionally biased region" description="Basic and acidic residues" evidence="4">
    <location>
        <begin position="618"/>
        <end position="627"/>
    </location>
</feature>
<keyword evidence="5" id="KW-1133">Transmembrane helix</keyword>
<feature type="compositionally biased region" description="Pro residues" evidence="4">
    <location>
        <begin position="102"/>
        <end position="144"/>
    </location>
</feature>
<feature type="region of interest" description="Disordered" evidence="4">
    <location>
        <begin position="1"/>
        <end position="60"/>
    </location>
</feature>
<dbReference type="InterPro" id="IPR046349">
    <property type="entry name" value="C1-like_sf"/>
</dbReference>
<organism evidence="7 8">
    <name type="scientific">Discostella pseudostelligera</name>
    <dbReference type="NCBI Taxonomy" id="259834"/>
    <lineage>
        <taxon>Eukaryota</taxon>
        <taxon>Sar</taxon>
        <taxon>Stramenopiles</taxon>
        <taxon>Ochrophyta</taxon>
        <taxon>Bacillariophyta</taxon>
        <taxon>Coscinodiscophyceae</taxon>
        <taxon>Thalassiosirophycidae</taxon>
        <taxon>Stephanodiscales</taxon>
        <taxon>Stephanodiscaceae</taxon>
        <taxon>Discostella</taxon>
    </lineage>
</organism>
<dbReference type="Gene3D" id="2.60.40.150">
    <property type="entry name" value="C2 domain"/>
    <property type="match status" value="1"/>
</dbReference>
<feature type="compositionally biased region" description="Polar residues" evidence="4">
    <location>
        <begin position="486"/>
        <end position="501"/>
    </location>
</feature>
<dbReference type="PANTHER" id="PTHR13037">
    <property type="entry name" value="FORMIN"/>
    <property type="match status" value="1"/>
</dbReference>
<dbReference type="EMBL" id="JALLBG020000062">
    <property type="protein sequence ID" value="KAL3768705.1"/>
    <property type="molecule type" value="Genomic_DNA"/>
</dbReference>
<comment type="caution">
    <text evidence="7">The sequence shown here is derived from an EMBL/GenBank/DDBJ whole genome shotgun (WGS) entry which is preliminary data.</text>
</comment>
<dbReference type="InterPro" id="IPR035892">
    <property type="entry name" value="C2_domain_sf"/>
</dbReference>
<dbReference type="PROSITE" id="PS50081">
    <property type="entry name" value="ZF_DAG_PE_2"/>
    <property type="match status" value="1"/>
</dbReference>
<feature type="transmembrane region" description="Helical" evidence="5">
    <location>
        <begin position="1545"/>
        <end position="1571"/>
    </location>
</feature>
<feature type="region of interest" description="Disordered" evidence="4">
    <location>
        <begin position="459"/>
        <end position="532"/>
    </location>
</feature>
<dbReference type="SUPFAM" id="SSF57889">
    <property type="entry name" value="Cysteine-rich domain"/>
    <property type="match status" value="1"/>
</dbReference>
<keyword evidence="5" id="KW-0812">Transmembrane</keyword>
<evidence type="ECO:0000259" key="6">
    <source>
        <dbReference type="PROSITE" id="PS50081"/>
    </source>
</evidence>
<feature type="compositionally biased region" description="Low complexity" evidence="4">
    <location>
        <begin position="154"/>
        <end position="169"/>
    </location>
</feature>
<keyword evidence="3" id="KW-0862">Zinc</keyword>
<evidence type="ECO:0000313" key="7">
    <source>
        <dbReference type="EMBL" id="KAL3768705.1"/>
    </source>
</evidence>
<accession>A0ABD3N7Q2</accession>
<name>A0ABD3N7Q2_9STRA</name>
<dbReference type="CDD" id="cd00030">
    <property type="entry name" value="C2"/>
    <property type="match status" value="1"/>
</dbReference>
<evidence type="ECO:0000256" key="3">
    <source>
        <dbReference type="ARBA" id="ARBA00022833"/>
    </source>
</evidence>
<keyword evidence="5" id="KW-0472">Membrane</keyword>
<keyword evidence="2" id="KW-0479">Metal-binding</keyword>
<evidence type="ECO:0000256" key="2">
    <source>
        <dbReference type="ARBA" id="ARBA00022723"/>
    </source>
</evidence>
<feature type="compositionally biased region" description="Acidic residues" evidence="4">
    <location>
        <begin position="468"/>
        <end position="483"/>
    </location>
</feature>
<evidence type="ECO:0000256" key="5">
    <source>
        <dbReference type="SAM" id="Phobius"/>
    </source>
</evidence>
<feature type="domain" description="Phorbol-ester/DAG-type" evidence="6">
    <location>
        <begin position="793"/>
        <end position="847"/>
    </location>
</feature>
<evidence type="ECO:0000256" key="1">
    <source>
        <dbReference type="ARBA" id="ARBA00022581"/>
    </source>
</evidence>
<dbReference type="GO" id="GO:0046872">
    <property type="term" value="F:metal ion binding"/>
    <property type="evidence" value="ECO:0007669"/>
    <property type="project" value="UniProtKB-KW"/>
</dbReference>
<reference evidence="7 8" key="1">
    <citation type="submission" date="2024-10" db="EMBL/GenBank/DDBJ databases">
        <title>Updated reference genomes for cyclostephanoid diatoms.</title>
        <authorList>
            <person name="Roberts W.R."/>
            <person name="Alverson A.J."/>
        </authorList>
    </citation>
    <scope>NUCLEOTIDE SEQUENCE [LARGE SCALE GENOMIC DNA]</scope>
    <source>
        <strain evidence="7 8">AJA232-27</strain>
    </source>
</reference>
<feature type="region of interest" description="Disordered" evidence="4">
    <location>
        <begin position="265"/>
        <end position="345"/>
    </location>
</feature>
<sequence length="1810" mass="199815">MQWLNKVDDALDWVLGPSSAQPNDAEEEEGSSSNSNSDQGGAERRQQQLQRRRFGVDDEHAAAAAAAAAAVIINDNGRRVNEAATNANGSVTVNNASTMARQPPPPPPPPPPLPPGRPMQMPPPPPPPPPLPPPPQPLPPPPPAIIATNRNAHSSLSSLPSDTSHLSPPMTTVPTNNLAGTRSHIITAESEQITTTPLLLQIQDLARASPAPSKVTIGDRQSQPLSESLFTLKLPDLDLQQQSSENDEIGGADAAILLPPTTTQRSTYQTEMQIGNQSSQWEQQQPTSSSSSSSHRNRQQHEPPSPSTFVIHLPTNTTTQREEGQLPPPPPPPLPPIPPPPMMGHTISLHTANTARSTAVTTMTSPRVTPRPIPGVIRRKLREPSLSPPDSPTLSISGNTEANVIPSRILSVRDDEINSSMNEIGERHDDAPMTVVDWFKRMGSREDGRVEVNIRGMADEHNNHAGDNDDDEHDDDASFSEEDGSFHSQTSTDNSELTESNMLDDFALPSPLSSSPVRNVDEQDNTTAARLSSSWDPSLNCYGFFHLRLLRAQRLPCPVGSSINATISLQPWNGRIRVPAHSTIDGPEGAGVCLRWDKRIESKRGGDRGRLLVSPGSKAEEFPEKDDPCSHSMVHAYNNEDTPVPTIVVELSITSLGGVFDRFLCSIAVPCHDLMRNPRSWRHKWHPASLIQGVDVQVFNSEDIESAPLILLETCFEPMMTKVNPEQIMLTTDVTDDADTANVSGDTDTLGSIPNIIRPQHRRGGLSIDDDNTSKSSTLTPALVPRSSSISKTHLLRVRSFWTPTWCAVCSQSILSGWVKGKSYECEECRIFCCRDCHLQVDARIPCGSELAAIAVKKAQQYQLPSLGQIMSTLAPDVEGSRNAAAGVRDPSALNNRENASLNGNTMLPHTGGSIQGIGVMHVRVLRACLFDKTFPPEADPNVVFQSETNLHNGDHYVRISWLGSKESKRTKTVLQTPKPNFDSDVMVFDVPHYGMEYKLEVVDANTDKPIGSCLLSTQGLLQWQRDDMFAQTDRILLSLFHLRKYSEPRRVKLELRTGVKDGFGLNFYNSSEVVGGSSTNKGKQSAQRPGEISGWLEIDVLLDEDRSLFYSMNPRRCPPKADEEFDIALIQLHIARIAAITEFVQNLVYAYMHVVSWENPQITGTSMIVFILLTLRMNLEYLGALPIGCLVLFMIYLAFLRVNGHFKDRWTMQEKETVIKSETKIKTNQSIFRPLGLLHVGDLQGKNLRSRELGLPGSFYASIMYDPLRYADDKTKSSQIKVDLSSGCIHQIGATISPGITSNPTWKLVQDSPELMRLKHLLPDDRLWRKEKDIDASLSYPILQPVTSGDRGDGTGISLLPWEQSYGAIVIQVRFSDVLGSFSLFDNVIGEVVIPLAKLAGSGRAVEGWFRLLDVGTTDTVPGESSVTNTENIDEFNEDADDGHEQVPSVAFPELHVKVKFSSKSGLTDGASSSDDLESFKVICEEISRTASLAQENSVGMIGSSLNTINTVRTLGGQLQNQLSYVVDMLERVRNAFNFSNPRITVFILLCLIVLWIFLALIPTRIVILFGGMCFDFSPTSADTRAHMSSLSILSNPQAQFGATYYAKFMTPSAEITPVHKDKIKDESEVANTGNPLENLFLSIPTDEDLRRIYFWEARRVGEKERERFAHVKRQTRLEKLWKSKWHGALKLKEKRPESTVLSSARNWNWTPVFGLIEGHRLIWWRSERHFDMGDAPMGQIFFAGHSGLAGLSPLDLRELSNEEIPFVVSIFGRSSHGQLKVTFLTPSSDVKDSLENNVLRASMDAKSD</sequence>
<keyword evidence="8" id="KW-1185">Reference proteome</keyword>
<protein>
    <recommendedName>
        <fullName evidence="6">Phorbol-ester/DAG-type domain-containing protein</fullName>
    </recommendedName>
</protein>
<evidence type="ECO:0000256" key="4">
    <source>
        <dbReference type="SAM" id="MobiDB-lite"/>
    </source>
</evidence>
<proteinExistence type="predicted"/>
<dbReference type="SUPFAM" id="SSF49562">
    <property type="entry name" value="C2 domain (Calcium/lipid-binding domain, CaLB)"/>
    <property type="match status" value="1"/>
</dbReference>
<gene>
    <name evidence="7" type="ORF">ACHAWU_006806</name>
</gene>
<feature type="compositionally biased region" description="Polar residues" evidence="4">
    <location>
        <begin position="83"/>
        <end position="100"/>
    </location>
</feature>
<dbReference type="InterPro" id="IPR002219">
    <property type="entry name" value="PKC_DAG/PE"/>
</dbReference>
<dbReference type="PANTHER" id="PTHR13037:SF24">
    <property type="entry name" value="POLYCOMB PROTEIN PCL-RELATED"/>
    <property type="match status" value="1"/>
</dbReference>
<feature type="compositionally biased region" description="Polar residues" evidence="4">
    <location>
        <begin position="265"/>
        <end position="276"/>
    </location>
</feature>
<keyword evidence="1" id="KW-0945">Host-virus interaction</keyword>
<dbReference type="Proteomes" id="UP001530293">
    <property type="component" value="Unassembled WGS sequence"/>
</dbReference>